<evidence type="ECO:0000313" key="1">
    <source>
        <dbReference type="EMBL" id="MFC5911662.1"/>
    </source>
</evidence>
<organism evidence="1 2">
    <name type="scientific">Streptacidiphilus monticola</name>
    <dbReference type="NCBI Taxonomy" id="2161674"/>
    <lineage>
        <taxon>Bacteria</taxon>
        <taxon>Bacillati</taxon>
        <taxon>Actinomycetota</taxon>
        <taxon>Actinomycetes</taxon>
        <taxon>Kitasatosporales</taxon>
        <taxon>Streptomycetaceae</taxon>
        <taxon>Streptacidiphilus</taxon>
    </lineage>
</organism>
<accession>A0ABW1GDF6</accession>
<dbReference type="Proteomes" id="UP001596174">
    <property type="component" value="Unassembled WGS sequence"/>
</dbReference>
<evidence type="ECO:0000313" key="2">
    <source>
        <dbReference type="Proteomes" id="UP001596174"/>
    </source>
</evidence>
<dbReference type="EMBL" id="JBHSQJ010000185">
    <property type="protein sequence ID" value="MFC5911662.1"/>
    <property type="molecule type" value="Genomic_DNA"/>
</dbReference>
<protein>
    <submittedName>
        <fullName evidence="1">MFS transporter</fullName>
    </submittedName>
</protein>
<name>A0ABW1GDF6_9ACTN</name>
<dbReference type="SUPFAM" id="SSF48452">
    <property type="entry name" value="TPR-like"/>
    <property type="match status" value="1"/>
</dbReference>
<gene>
    <name evidence="1" type="ORF">ACFP3V_31215</name>
</gene>
<reference evidence="2" key="1">
    <citation type="journal article" date="2019" name="Int. J. Syst. Evol. Microbiol.">
        <title>The Global Catalogue of Microorganisms (GCM) 10K type strain sequencing project: providing services to taxonomists for standard genome sequencing and annotation.</title>
        <authorList>
            <consortium name="The Broad Institute Genomics Platform"/>
            <consortium name="The Broad Institute Genome Sequencing Center for Infectious Disease"/>
            <person name="Wu L."/>
            <person name="Ma J."/>
        </authorList>
    </citation>
    <scope>NUCLEOTIDE SEQUENCE [LARGE SCALE GENOMIC DNA]</scope>
    <source>
        <strain evidence="2">JCM 4816</strain>
    </source>
</reference>
<keyword evidence="2" id="KW-1185">Reference proteome</keyword>
<comment type="caution">
    <text evidence="1">The sequence shown here is derived from an EMBL/GenBank/DDBJ whole genome shotgun (WGS) entry which is preliminary data.</text>
</comment>
<sequence length="487" mass="51909">MATGTARGPNEKLGALLALAGISNAGLARRVNDLGAQRGLTFRYDKTSVARWVTKGMVPQGPVPHLIATAIGGKLGRTVPLDEIGLGSSDPTPEIGLAFPREVPEAVAGATELLKLDLGRPARRPGASGWWDSLQGTFSVAAYSTPLARWLITPVDGTVAREAERLAGAASGARAAEAEGRGYRVGHADAAKLRQAAEEARRWDSRYGGGDWRSSMVPECLRRDAAPLLLGSYSDDVGRALFGATAELTRLAGWMAFDTGQHEAAQRYYIQALRLARAAADVPLGGYVLASMSLQATYRGAAGEGVDLAQAAIERNRGLATARTMSFFHGVEARAHARAGDAAACSAALAAAESWLERSRPGDGDPDWIDFHSQERLAADAAEAFRDLGHVAKVREFTARALARPTEEYVRSHGLRLIVSAMAELESGELEAAVDAGNRALEVAGRISSQRTRDYLTEMLRRLDPYRGERLAEDFLARARVTLAASA</sequence>
<dbReference type="RefSeq" id="WP_380591030.1">
    <property type="nucleotide sequence ID" value="NZ_JBHSQJ010000185.1"/>
</dbReference>
<dbReference type="InterPro" id="IPR011990">
    <property type="entry name" value="TPR-like_helical_dom_sf"/>
</dbReference>
<proteinExistence type="predicted"/>